<dbReference type="Proteomes" id="UP000620046">
    <property type="component" value="Unassembled WGS sequence"/>
</dbReference>
<evidence type="ECO:0000313" key="2">
    <source>
        <dbReference type="Proteomes" id="UP000620046"/>
    </source>
</evidence>
<protein>
    <submittedName>
        <fullName evidence="1">Uncharacterized protein</fullName>
    </submittedName>
</protein>
<evidence type="ECO:0000313" key="1">
    <source>
        <dbReference type="EMBL" id="GGA21933.1"/>
    </source>
</evidence>
<keyword evidence="2" id="KW-1185">Reference proteome</keyword>
<accession>A0ABQ1FNP3</accession>
<proteinExistence type="predicted"/>
<gene>
    <name evidence="1" type="ORF">GCM10010981_07600</name>
</gene>
<organism evidence="1 2">
    <name type="scientific">Dyella nitratireducens</name>
    <dbReference type="NCBI Taxonomy" id="1849580"/>
    <lineage>
        <taxon>Bacteria</taxon>
        <taxon>Pseudomonadati</taxon>
        <taxon>Pseudomonadota</taxon>
        <taxon>Gammaproteobacteria</taxon>
        <taxon>Lysobacterales</taxon>
        <taxon>Rhodanobacteraceae</taxon>
        <taxon>Dyella</taxon>
    </lineage>
</organism>
<comment type="caution">
    <text evidence="1">The sequence shown here is derived from an EMBL/GenBank/DDBJ whole genome shotgun (WGS) entry which is preliminary data.</text>
</comment>
<reference evidence="2" key="1">
    <citation type="journal article" date="2019" name="Int. J. Syst. Evol. Microbiol.">
        <title>The Global Catalogue of Microorganisms (GCM) 10K type strain sequencing project: providing services to taxonomists for standard genome sequencing and annotation.</title>
        <authorList>
            <consortium name="The Broad Institute Genomics Platform"/>
            <consortium name="The Broad Institute Genome Sequencing Center for Infectious Disease"/>
            <person name="Wu L."/>
            <person name="Ma J."/>
        </authorList>
    </citation>
    <scope>NUCLEOTIDE SEQUENCE [LARGE SCALE GENOMIC DNA]</scope>
    <source>
        <strain evidence="2">CGMCC 1.15439</strain>
    </source>
</reference>
<name>A0ABQ1FNP3_9GAMM</name>
<sequence length="196" mass="21564">MHMQIEVSHEWRENVVVNGETFGLLFNATRKQGHVTANHVLATREGNLPAILLPDMDAPGTWDDAYPILIGGATQNLRHQLAGSNDVRHGGAVLVGMFLVTSVETGTAGANGVEWRSTWCLHRSPSGNGRDWQRHELLPTAGSFTKREHAVNAGMEAGIIRAREIQGNESLQPQAWRLPFPEVEPYDAVRLKGDMT</sequence>
<dbReference type="RefSeq" id="WP_188792925.1">
    <property type="nucleotide sequence ID" value="NZ_BMJA01000001.1"/>
</dbReference>
<dbReference type="EMBL" id="BMJA01000001">
    <property type="protein sequence ID" value="GGA21933.1"/>
    <property type="molecule type" value="Genomic_DNA"/>
</dbReference>